<dbReference type="SUPFAM" id="SSF102114">
    <property type="entry name" value="Radical SAM enzymes"/>
    <property type="match status" value="1"/>
</dbReference>
<dbReference type="EMBL" id="FQZS01000005">
    <property type="protein sequence ID" value="SHI62909.1"/>
    <property type="molecule type" value="Genomic_DNA"/>
</dbReference>
<dbReference type="Gene3D" id="2.30.42.10">
    <property type="match status" value="1"/>
</dbReference>
<feature type="domain" description="Putative radical SAM N-terminal" evidence="3">
    <location>
        <begin position="69"/>
        <end position="217"/>
    </location>
</feature>
<dbReference type="RefSeq" id="WP_073024928.1">
    <property type="nucleotide sequence ID" value="NZ_FQZS01000005.1"/>
</dbReference>
<keyword evidence="5" id="KW-1185">Reference proteome</keyword>
<dbReference type="OrthoDB" id="9774724at2"/>
<name>A0A1M6CPL2_9FIRM</name>
<dbReference type="InterPro" id="IPR007549">
    <property type="entry name" value="DUF512"/>
</dbReference>
<reference evidence="4 5" key="1">
    <citation type="submission" date="2016-11" db="EMBL/GenBank/DDBJ databases">
        <authorList>
            <person name="Jaros S."/>
            <person name="Januszkiewicz K."/>
            <person name="Wedrychowicz H."/>
        </authorList>
    </citation>
    <scope>NUCLEOTIDE SEQUENCE [LARGE SCALE GENOMIC DNA]</scope>
    <source>
        <strain evidence="4 5">DSM 19022</strain>
    </source>
</reference>
<dbReference type="Pfam" id="PF17820">
    <property type="entry name" value="PDZ_6"/>
    <property type="match status" value="1"/>
</dbReference>
<evidence type="ECO:0000313" key="4">
    <source>
        <dbReference type="EMBL" id="SHI62909.1"/>
    </source>
</evidence>
<dbReference type="InterPro" id="IPR036034">
    <property type="entry name" value="PDZ_sf"/>
</dbReference>
<evidence type="ECO:0000259" key="2">
    <source>
        <dbReference type="Pfam" id="PF17820"/>
    </source>
</evidence>
<dbReference type="InterPro" id="IPR013785">
    <property type="entry name" value="Aldolase_TIM"/>
</dbReference>
<gene>
    <name evidence="4" type="ORF">SAMN02745176_00882</name>
</gene>
<feature type="domain" description="PDZ" evidence="2">
    <location>
        <begin position="8"/>
        <end position="53"/>
    </location>
</feature>
<organism evidence="4 5">
    <name type="scientific">Lutispora thermophila DSM 19022</name>
    <dbReference type="NCBI Taxonomy" id="1122184"/>
    <lineage>
        <taxon>Bacteria</taxon>
        <taxon>Bacillati</taxon>
        <taxon>Bacillota</taxon>
        <taxon>Clostridia</taxon>
        <taxon>Lutisporales</taxon>
        <taxon>Lutisporaceae</taxon>
        <taxon>Lutispora</taxon>
    </lineage>
</organism>
<dbReference type="AlphaFoldDB" id="A0A1M6CPL2"/>
<accession>A0A1M6CPL2</accession>
<dbReference type="InterPro" id="IPR041489">
    <property type="entry name" value="PDZ_6"/>
</dbReference>
<dbReference type="STRING" id="1122184.SAMN02745176_00882"/>
<evidence type="ECO:0000259" key="3">
    <source>
        <dbReference type="Pfam" id="PF19238"/>
    </source>
</evidence>
<sequence length="439" mass="49986">MPCYSVNIKDVVKDSIADELGIQKDDKLLSINGEEVNDIIEYKYLISDEYLVVEIEKPDGEIWELEIEKDYDEDLGLIFEGIIDKPKSCHNKCIFCFIDQLPKGMRKTLYFKDDDTRLSFLQGNFLSLSNMRDKDIDKIIKFRISPINISIHTTDMELRKKMLNNKNAVRLLDYMRRLKNGKIEMKGQIVLCPEINDGGHLDKTIKDLYEFYPELSCVAIVPVGLTKYRDGLFPLKQYDESAASKVIDQVESLQEHYLRKLGTRFVFLSDEFYLIANRPIQPYDNYEGFSQIENGVGIIALFNAELDTSLAKIQQHEEVSGKGTIVTGEYAMPILQKACGKIMDKIPGLILNVIGIKNEFFGSSVKVSGLVTAGDIISQLKAKNISGNIFIPDNMLRKGEPVFLDDLTIEDIEKELDVKVIICKQDGSDLVENILKYCR</sequence>
<dbReference type="SUPFAM" id="SSF50156">
    <property type="entry name" value="PDZ domain-like"/>
    <property type="match status" value="1"/>
</dbReference>
<feature type="domain" description="DUF512" evidence="1">
    <location>
        <begin position="221"/>
        <end position="424"/>
    </location>
</feature>
<dbReference type="Gene3D" id="3.20.20.70">
    <property type="entry name" value="Aldolase class I"/>
    <property type="match status" value="1"/>
</dbReference>
<dbReference type="Pfam" id="PF19238">
    <property type="entry name" value="Radical_SAM_2"/>
    <property type="match status" value="1"/>
</dbReference>
<dbReference type="Pfam" id="PF04459">
    <property type="entry name" value="DUF512"/>
    <property type="match status" value="1"/>
</dbReference>
<dbReference type="InterPro" id="IPR045375">
    <property type="entry name" value="Put_radical_SAM-like_N"/>
</dbReference>
<protein>
    <submittedName>
        <fullName evidence="4">Putative radical SAM enzyme, TIGR03279 family</fullName>
    </submittedName>
</protein>
<evidence type="ECO:0000259" key="1">
    <source>
        <dbReference type="Pfam" id="PF04459"/>
    </source>
</evidence>
<proteinExistence type="predicted"/>
<evidence type="ECO:0000313" key="5">
    <source>
        <dbReference type="Proteomes" id="UP000184442"/>
    </source>
</evidence>
<dbReference type="Proteomes" id="UP000184442">
    <property type="component" value="Unassembled WGS sequence"/>
</dbReference>
<dbReference type="InterPro" id="IPR058240">
    <property type="entry name" value="rSAM_sf"/>
</dbReference>